<dbReference type="Proteomes" id="UP001218218">
    <property type="component" value="Unassembled WGS sequence"/>
</dbReference>
<sequence length="326" mass="36429">MKNLAHHRSHVPRPSIYVLPSAPAARRMRHFASGNARTRPAQTAPARPCLAASLYALPPCWPYPPSTPTRLIRISGCTRARRGATGESARYRLVHWGSWWRGKCRLIRILYSLISRPHATLLLLGRTMSRESTTICKPVLPCFPPGALDASPLAILFARCLRSCDRALPTTGQQRSPGAARTRTPSHRAVSALGTGCTGCCRAGPGRREECVATLIPRRPALSCRSVPELAFVGWRPRSIHRRRWKTDRNEETNNLRTAHPQQPCNAALGAGGRGLGGRLKLRRLRRREYERDRTLGVRSLPLGRLSGASAHRGVIFVRWKRRRRK</sequence>
<evidence type="ECO:0000256" key="1">
    <source>
        <dbReference type="SAM" id="MobiDB-lite"/>
    </source>
</evidence>
<dbReference type="EMBL" id="JARIHO010000018">
    <property type="protein sequence ID" value="KAJ7348020.1"/>
    <property type="molecule type" value="Genomic_DNA"/>
</dbReference>
<proteinExistence type="predicted"/>
<organism evidence="2 3">
    <name type="scientific">Mycena albidolilacea</name>
    <dbReference type="NCBI Taxonomy" id="1033008"/>
    <lineage>
        <taxon>Eukaryota</taxon>
        <taxon>Fungi</taxon>
        <taxon>Dikarya</taxon>
        <taxon>Basidiomycota</taxon>
        <taxon>Agaricomycotina</taxon>
        <taxon>Agaricomycetes</taxon>
        <taxon>Agaricomycetidae</taxon>
        <taxon>Agaricales</taxon>
        <taxon>Marasmiineae</taxon>
        <taxon>Mycenaceae</taxon>
        <taxon>Mycena</taxon>
    </lineage>
</organism>
<feature type="region of interest" description="Disordered" evidence="1">
    <location>
        <begin position="249"/>
        <end position="271"/>
    </location>
</feature>
<evidence type="ECO:0000313" key="2">
    <source>
        <dbReference type="EMBL" id="KAJ7348020.1"/>
    </source>
</evidence>
<accession>A0AAD7A246</accession>
<reference evidence="2" key="1">
    <citation type="submission" date="2023-03" db="EMBL/GenBank/DDBJ databases">
        <title>Massive genome expansion in bonnet fungi (Mycena s.s.) driven by repeated elements and novel gene families across ecological guilds.</title>
        <authorList>
            <consortium name="Lawrence Berkeley National Laboratory"/>
            <person name="Harder C.B."/>
            <person name="Miyauchi S."/>
            <person name="Viragh M."/>
            <person name="Kuo A."/>
            <person name="Thoen E."/>
            <person name="Andreopoulos B."/>
            <person name="Lu D."/>
            <person name="Skrede I."/>
            <person name="Drula E."/>
            <person name="Henrissat B."/>
            <person name="Morin E."/>
            <person name="Kohler A."/>
            <person name="Barry K."/>
            <person name="LaButti K."/>
            <person name="Morin E."/>
            <person name="Salamov A."/>
            <person name="Lipzen A."/>
            <person name="Mereny Z."/>
            <person name="Hegedus B."/>
            <person name="Baldrian P."/>
            <person name="Stursova M."/>
            <person name="Weitz H."/>
            <person name="Taylor A."/>
            <person name="Grigoriev I.V."/>
            <person name="Nagy L.G."/>
            <person name="Martin F."/>
            <person name="Kauserud H."/>
        </authorList>
    </citation>
    <scope>NUCLEOTIDE SEQUENCE</scope>
    <source>
        <strain evidence="2">CBHHK002</strain>
    </source>
</reference>
<comment type="caution">
    <text evidence="2">The sequence shown here is derived from an EMBL/GenBank/DDBJ whole genome shotgun (WGS) entry which is preliminary data.</text>
</comment>
<feature type="compositionally biased region" description="Polar residues" evidence="1">
    <location>
        <begin position="255"/>
        <end position="265"/>
    </location>
</feature>
<name>A0AAD7A246_9AGAR</name>
<keyword evidence="3" id="KW-1185">Reference proteome</keyword>
<evidence type="ECO:0000313" key="3">
    <source>
        <dbReference type="Proteomes" id="UP001218218"/>
    </source>
</evidence>
<gene>
    <name evidence="2" type="ORF">DFH08DRAFT_156150</name>
</gene>
<protein>
    <submittedName>
        <fullName evidence="2">Uncharacterized protein</fullName>
    </submittedName>
</protein>
<dbReference type="AlphaFoldDB" id="A0AAD7A246"/>